<dbReference type="InterPro" id="IPR016032">
    <property type="entry name" value="Sig_transdc_resp-reg_C-effctor"/>
</dbReference>
<accession>A0A917UDX2</accession>
<keyword evidence="2 6" id="KW-0238">DNA-binding</keyword>
<dbReference type="PROSITE" id="PS00622">
    <property type="entry name" value="HTH_LUXR_1"/>
    <property type="match status" value="1"/>
</dbReference>
<dbReference type="GO" id="GO:0003677">
    <property type="term" value="F:DNA binding"/>
    <property type="evidence" value="ECO:0007669"/>
    <property type="project" value="UniProtKB-KW"/>
</dbReference>
<feature type="modified residue" description="4-aspartylphosphate" evidence="3">
    <location>
        <position position="59"/>
    </location>
</feature>
<name>A0A917UDX2_9ACTN</name>
<dbReference type="InterPro" id="IPR011006">
    <property type="entry name" value="CheY-like_superfamily"/>
</dbReference>
<dbReference type="RefSeq" id="WP_190257646.1">
    <property type="nucleotide sequence ID" value="NZ_BMPI01000105.1"/>
</dbReference>
<reference evidence="6" key="2">
    <citation type="submission" date="2020-09" db="EMBL/GenBank/DDBJ databases">
        <authorList>
            <person name="Sun Q."/>
            <person name="Ohkuma M."/>
        </authorList>
    </citation>
    <scope>NUCLEOTIDE SEQUENCE</scope>
    <source>
        <strain evidence="6">JCM 19831</strain>
    </source>
</reference>
<evidence type="ECO:0000259" key="4">
    <source>
        <dbReference type="PROSITE" id="PS50043"/>
    </source>
</evidence>
<feature type="domain" description="HTH luxR-type" evidence="4">
    <location>
        <begin position="152"/>
        <end position="217"/>
    </location>
</feature>
<dbReference type="Pfam" id="PF00072">
    <property type="entry name" value="Response_reg"/>
    <property type="match status" value="1"/>
</dbReference>
<dbReference type="InterPro" id="IPR058245">
    <property type="entry name" value="NreC/VraR/RcsB-like_REC"/>
</dbReference>
<dbReference type="CDD" id="cd17535">
    <property type="entry name" value="REC_NarL-like"/>
    <property type="match status" value="1"/>
</dbReference>
<gene>
    <name evidence="6" type="ORF">GCM10007977_105110</name>
</gene>
<dbReference type="InterPro" id="IPR001789">
    <property type="entry name" value="Sig_transdc_resp-reg_receiver"/>
</dbReference>
<dbReference type="GO" id="GO:0006355">
    <property type="term" value="P:regulation of DNA-templated transcription"/>
    <property type="evidence" value="ECO:0007669"/>
    <property type="project" value="InterPro"/>
</dbReference>
<dbReference type="EMBL" id="BMPI01000105">
    <property type="protein sequence ID" value="GGM86199.1"/>
    <property type="molecule type" value="Genomic_DNA"/>
</dbReference>
<dbReference type="PROSITE" id="PS50043">
    <property type="entry name" value="HTH_LUXR_2"/>
    <property type="match status" value="1"/>
</dbReference>
<dbReference type="Pfam" id="PF00196">
    <property type="entry name" value="GerE"/>
    <property type="match status" value="1"/>
</dbReference>
<evidence type="ECO:0000313" key="7">
    <source>
        <dbReference type="Proteomes" id="UP000642070"/>
    </source>
</evidence>
<dbReference type="SUPFAM" id="SSF52172">
    <property type="entry name" value="CheY-like"/>
    <property type="match status" value="1"/>
</dbReference>
<comment type="caution">
    <text evidence="6">The sequence shown here is derived from an EMBL/GenBank/DDBJ whole genome shotgun (WGS) entry which is preliminary data.</text>
</comment>
<protein>
    <submittedName>
        <fullName evidence="6">DNA-binding response regulator</fullName>
    </submittedName>
</protein>
<proteinExistence type="predicted"/>
<dbReference type="Gene3D" id="3.40.50.2300">
    <property type="match status" value="1"/>
</dbReference>
<dbReference type="SMART" id="SM00448">
    <property type="entry name" value="REC"/>
    <property type="match status" value="1"/>
</dbReference>
<evidence type="ECO:0000256" key="3">
    <source>
        <dbReference type="PROSITE-ProRule" id="PRU00169"/>
    </source>
</evidence>
<dbReference type="SMART" id="SM00421">
    <property type="entry name" value="HTH_LUXR"/>
    <property type="match status" value="1"/>
</dbReference>
<organism evidence="6 7">
    <name type="scientific">Dactylosporangium sucinum</name>
    <dbReference type="NCBI Taxonomy" id="1424081"/>
    <lineage>
        <taxon>Bacteria</taxon>
        <taxon>Bacillati</taxon>
        <taxon>Actinomycetota</taxon>
        <taxon>Actinomycetes</taxon>
        <taxon>Micromonosporales</taxon>
        <taxon>Micromonosporaceae</taxon>
        <taxon>Dactylosporangium</taxon>
    </lineage>
</organism>
<evidence type="ECO:0000256" key="1">
    <source>
        <dbReference type="ARBA" id="ARBA00022553"/>
    </source>
</evidence>
<dbReference type="PROSITE" id="PS50110">
    <property type="entry name" value="RESPONSE_REGULATORY"/>
    <property type="match status" value="1"/>
</dbReference>
<dbReference type="SUPFAM" id="SSF46894">
    <property type="entry name" value="C-terminal effector domain of the bipartite response regulators"/>
    <property type="match status" value="1"/>
</dbReference>
<evidence type="ECO:0000256" key="2">
    <source>
        <dbReference type="ARBA" id="ARBA00023125"/>
    </source>
</evidence>
<dbReference type="Proteomes" id="UP000642070">
    <property type="component" value="Unassembled WGS sequence"/>
</dbReference>
<dbReference type="AlphaFoldDB" id="A0A917UDX2"/>
<sequence length="223" mass="24204">MSGRPPYRVLIVEDHQVVAEGLAALLNEHPELRVVALAGSVGEVEHLADVERVDVVLADYWLPDGTGAEATAALRAHQPDVAIVFLSADDSDQVIITALEAGAAGYLVKSAGGADVAEAVRRAVDGEILVPARQLAKLLARRREESRRSEEHARRLDSLTPRERQILSLMTEGMDNRDIARELSISYTTVRSHVRHLLSKMGARSKLEAVVRAAEWDAPTIGA</sequence>
<dbReference type="PANTHER" id="PTHR43214">
    <property type="entry name" value="TWO-COMPONENT RESPONSE REGULATOR"/>
    <property type="match status" value="1"/>
</dbReference>
<dbReference type="InterPro" id="IPR000792">
    <property type="entry name" value="Tscrpt_reg_LuxR_C"/>
</dbReference>
<keyword evidence="7" id="KW-1185">Reference proteome</keyword>
<reference evidence="6" key="1">
    <citation type="journal article" date="2014" name="Int. J. Syst. Evol. Microbiol.">
        <title>Complete genome sequence of Corynebacterium casei LMG S-19264T (=DSM 44701T), isolated from a smear-ripened cheese.</title>
        <authorList>
            <consortium name="US DOE Joint Genome Institute (JGI-PGF)"/>
            <person name="Walter F."/>
            <person name="Albersmeier A."/>
            <person name="Kalinowski J."/>
            <person name="Ruckert C."/>
        </authorList>
    </citation>
    <scope>NUCLEOTIDE SEQUENCE</scope>
    <source>
        <strain evidence="6">JCM 19831</strain>
    </source>
</reference>
<evidence type="ECO:0000313" key="6">
    <source>
        <dbReference type="EMBL" id="GGM86199.1"/>
    </source>
</evidence>
<dbReference type="InterPro" id="IPR039420">
    <property type="entry name" value="WalR-like"/>
</dbReference>
<dbReference type="CDD" id="cd06170">
    <property type="entry name" value="LuxR_C_like"/>
    <property type="match status" value="1"/>
</dbReference>
<dbReference type="GO" id="GO:0000160">
    <property type="term" value="P:phosphorelay signal transduction system"/>
    <property type="evidence" value="ECO:0007669"/>
    <property type="project" value="InterPro"/>
</dbReference>
<keyword evidence="1 3" id="KW-0597">Phosphoprotein</keyword>
<feature type="domain" description="Response regulatory" evidence="5">
    <location>
        <begin position="8"/>
        <end position="124"/>
    </location>
</feature>
<dbReference type="PRINTS" id="PR00038">
    <property type="entry name" value="HTHLUXR"/>
</dbReference>
<evidence type="ECO:0000259" key="5">
    <source>
        <dbReference type="PROSITE" id="PS50110"/>
    </source>
</evidence>